<feature type="transmembrane region" description="Helical" evidence="1">
    <location>
        <begin position="35"/>
        <end position="66"/>
    </location>
</feature>
<accession>A0ABY7XJZ1</accession>
<proteinExistence type="predicted"/>
<sequence length="90" mass="9852">MGIGKDWEVKKDVSVTKNKVESEPTNKRKGYAGGFIFALIGWVCALISFLPFTAFIAALGIVFGFLSYKLEKREIQGIVIMIISAAGGFF</sequence>
<evidence type="ECO:0000313" key="3">
    <source>
        <dbReference type="Proteomes" id="UP001221519"/>
    </source>
</evidence>
<keyword evidence="3" id="KW-1185">Reference proteome</keyword>
<organism evidence="2 3">
    <name type="scientific">Paenibacillus urinalis</name>
    <dbReference type="NCBI Taxonomy" id="521520"/>
    <lineage>
        <taxon>Bacteria</taxon>
        <taxon>Bacillati</taxon>
        <taxon>Bacillota</taxon>
        <taxon>Bacilli</taxon>
        <taxon>Bacillales</taxon>
        <taxon>Paenibacillaceae</taxon>
        <taxon>Paenibacillus</taxon>
    </lineage>
</organism>
<evidence type="ECO:0000313" key="2">
    <source>
        <dbReference type="EMBL" id="WDI03975.1"/>
    </source>
</evidence>
<protein>
    <recommendedName>
        <fullName evidence="4">DUF4190 domain-containing protein</fullName>
    </recommendedName>
</protein>
<keyword evidence="1" id="KW-0812">Transmembrane</keyword>
<keyword evidence="1" id="KW-0472">Membrane</keyword>
<dbReference type="EMBL" id="CP118108">
    <property type="protein sequence ID" value="WDI03975.1"/>
    <property type="molecule type" value="Genomic_DNA"/>
</dbReference>
<dbReference type="Proteomes" id="UP001221519">
    <property type="component" value="Chromosome"/>
</dbReference>
<gene>
    <name evidence="2" type="ORF">PUW25_08505</name>
</gene>
<reference evidence="2 3" key="1">
    <citation type="submission" date="2023-02" db="EMBL/GenBank/DDBJ databases">
        <title>Pathogen: clinical or host-associated sample.</title>
        <authorList>
            <person name="Hergert J."/>
            <person name="Casey R."/>
            <person name="Wagner J."/>
            <person name="Young E.L."/>
            <person name="Oakeson K.F."/>
        </authorList>
    </citation>
    <scope>NUCLEOTIDE SEQUENCE [LARGE SCALE GENOMIC DNA]</scope>
    <source>
        <strain evidence="2 3">2022CK-00829</strain>
    </source>
</reference>
<evidence type="ECO:0000256" key="1">
    <source>
        <dbReference type="SAM" id="Phobius"/>
    </source>
</evidence>
<keyword evidence="1" id="KW-1133">Transmembrane helix</keyword>
<dbReference type="RefSeq" id="WP_274338585.1">
    <property type="nucleotide sequence ID" value="NZ_CP118108.1"/>
</dbReference>
<evidence type="ECO:0008006" key="4">
    <source>
        <dbReference type="Google" id="ProtNLM"/>
    </source>
</evidence>
<name>A0ABY7XJZ1_9BACL</name>